<dbReference type="RefSeq" id="WP_074750814.1">
    <property type="nucleotide sequence ID" value="NZ_FNCO01000002.1"/>
</dbReference>
<organism evidence="2 3">
    <name type="scientific">Pseudomonas abietaniphila</name>
    <dbReference type="NCBI Taxonomy" id="89065"/>
    <lineage>
        <taxon>Bacteria</taxon>
        <taxon>Pseudomonadati</taxon>
        <taxon>Pseudomonadota</taxon>
        <taxon>Gammaproteobacteria</taxon>
        <taxon>Pseudomonadales</taxon>
        <taxon>Pseudomonadaceae</taxon>
        <taxon>Pseudomonas</taxon>
    </lineage>
</organism>
<proteinExistence type="predicted"/>
<evidence type="ECO:0000313" key="3">
    <source>
        <dbReference type="Proteomes" id="UP000182894"/>
    </source>
</evidence>
<dbReference type="AlphaFoldDB" id="A0A1G7V7C9"/>
<evidence type="ECO:0008006" key="4">
    <source>
        <dbReference type="Google" id="ProtNLM"/>
    </source>
</evidence>
<dbReference type="STRING" id="89065.SAMN05216605_102410"/>
<dbReference type="EMBL" id="FNCO01000002">
    <property type="protein sequence ID" value="SDG55664.1"/>
    <property type="molecule type" value="Genomic_DNA"/>
</dbReference>
<reference evidence="3" key="1">
    <citation type="submission" date="2016-10" db="EMBL/GenBank/DDBJ databases">
        <authorList>
            <person name="Varghese N."/>
            <person name="Submissions S."/>
        </authorList>
    </citation>
    <scope>NUCLEOTIDE SEQUENCE [LARGE SCALE GENOMIC DNA]</scope>
    <source>
        <strain evidence="3">ATCC 700689</strain>
    </source>
</reference>
<feature type="signal peptide" evidence="1">
    <location>
        <begin position="1"/>
        <end position="19"/>
    </location>
</feature>
<keyword evidence="1" id="KW-0732">Signal</keyword>
<evidence type="ECO:0000313" key="2">
    <source>
        <dbReference type="EMBL" id="SDG55664.1"/>
    </source>
</evidence>
<protein>
    <recommendedName>
        <fullName evidence="4">DUF2790 domain-containing protein</fullName>
    </recommendedName>
</protein>
<dbReference type="Pfam" id="PF10976">
    <property type="entry name" value="DUF2790"/>
    <property type="match status" value="1"/>
</dbReference>
<dbReference type="InterPro" id="IPR021245">
    <property type="entry name" value="DUF2790"/>
</dbReference>
<gene>
    <name evidence="2" type="ORF">SAMN05216605_102410</name>
</gene>
<dbReference type="OrthoDB" id="6903763at2"/>
<sequence>MKKFLFLVLSLAASTAVFAQEAPATSDVVHYTYGMHLDIAHVVKVTPAGTVCAPTPVQMTYKDSQGGVHVLEYDVMGEGCTN</sequence>
<dbReference type="Gene3D" id="2.30.140.50">
    <property type="entry name" value="Protein of unknown function DUF2790"/>
    <property type="match status" value="1"/>
</dbReference>
<keyword evidence="3" id="KW-1185">Reference proteome</keyword>
<dbReference type="Proteomes" id="UP000182894">
    <property type="component" value="Unassembled WGS sequence"/>
</dbReference>
<accession>A0A1G7V7C9</accession>
<evidence type="ECO:0000256" key="1">
    <source>
        <dbReference type="SAM" id="SignalP"/>
    </source>
</evidence>
<name>A0A1G7V7C9_9PSED</name>
<feature type="chain" id="PRO_5010175920" description="DUF2790 domain-containing protein" evidence="1">
    <location>
        <begin position="20"/>
        <end position="82"/>
    </location>
</feature>